<accession>A0ABS5JRZ8</accession>
<gene>
    <name evidence="1" type="ORF">KEM10_04800</name>
</gene>
<protein>
    <submittedName>
        <fullName evidence="1">Uncharacterized protein</fullName>
    </submittedName>
</protein>
<proteinExistence type="predicted"/>
<organism evidence="1 2">
    <name type="scientific">Carboxylicivirga linearis</name>
    <dbReference type="NCBI Taxonomy" id="1628157"/>
    <lineage>
        <taxon>Bacteria</taxon>
        <taxon>Pseudomonadati</taxon>
        <taxon>Bacteroidota</taxon>
        <taxon>Bacteroidia</taxon>
        <taxon>Marinilabiliales</taxon>
        <taxon>Marinilabiliaceae</taxon>
        <taxon>Carboxylicivirga</taxon>
    </lineage>
</organism>
<dbReference type="Proteomes" id="UP000708576">
    <property type="component" value="Unassembled WGS sequence"/>
</dbReference>
<dbReference type="RefSeq" id="WP_212214180.1">
    <property type="nucleotide sequence ID" value="NZ_JAGUCO010000002.1"/>
</dbReference>
<dbReference type="EMBL" id="JAGUCO010000002">
    <property type="protein sequence ID" value="MBS2097587.1"/>
    <property type="molecule type" value="Genomic_DNA"/>
</dbReference>
<keyword evidence="2" id="KW-1185">Reference proteome</keyword>
<sequence length="154" mass="18031">MKNSWHSYQIIKKYNIIIRYFSKSIGIKDIYANISNSLSDPDYNSDLKVIFDFRDAVFSIDMDAIKKFADNIRKHPSLQEKRVIVFLTHTPNQVVFSNILHSFQQYQRFQIHVLSTMEATLLHLGLENSLITEMEDTIAKMKHNCISSSTTRKR</sequence>
<comment type="caution">
    <text evidence="1">The sequence shown here is derived from an EMBL/GenBank/DDBJ whole genome shotgun (WGS) entry which is preliminary data.</text>
</comment>
<evidence type="ECO:0000313" key="1">
    <source>
        <dbReference type="EMBL" id="MBS2097587.1"/>
    </source>
</evidence>
<evidence type="ECO:0000313" key="2">
    <source>
        <dbReference type="Proteomes" id="UP000708576"/>
    </source>
</evidence>
<reference evidence="1 2" key="1">
    <citation type="journal article" date="2015" name="Int. J. Syst. Evol. Microbiol.">
        <title>Carboxylicivirga linearis sp. nov., isolated from a sea cucumber culture pond.</title>
        <authorList>
            <person name="Wang F.Q."/>
            <person name="Zhou Y.X."/>
            <person name="Lin X.Z."/>
            <person name="Chen G.J."/>
            <person name="Du Z.J."/>
        </authorList>
    </citation>
    <scope>NUCLEOTIDE SEQUENCE [LARGE SCALE GENOMIC DNA]</scope>
    <source>
        <strain evidence="1 2">FB218</strain>
    </source>
</reference>
<name>A0ABS5JRZ8_9BACT</name>